<keyword evidence="6 18" id="KW-0812">Transmembrane</keyword>
<evidence type="ECO:0000256" key="15">
    <source>
        <dbReference type="ARBA" id="ARBA00023136"/>
    </source>
</evidence>
<evidence type="ECO:0000256" key="12">
    <source>
        <dbReference type="ARBA" id="ARBA00023002"/>
    </source>
</evidence>
<dbReference type="GO" id="GO:0009916">
    <property type="term" value="F:alternative oxidase activity"/>
    <property type="evidence" value="ECO:0007669"/>
    <property type="project" value="InterPro"/>
</dbReference>
<name>A0A7J6SGN5_PEROL</name>
<evidence type="ECO:0000256" key="7">
    <source>
        <dbReference type="ARBA" id="ARBA00022723"/>
    </source>
</evidence>
<feature type="region of interest" description="Disordered" evidence="17">
    <location>
        <begin position="352"/>
        <end position="394"/>
    </location>
</feature>
<keyword evidence="4" id="KW-0813">Transport</keyword>
<sequence length="629" mass="70860">MLVRSTPLVWAAAGALTRGGISVPWKYVRSLSSTSEAKAKEFQQNAADLIHFHSHSPAISYPAKPEPHSAHSLPHPIWNMALVNDVELTHYPPKTFADKVAYKSVRSLRTAFDVLSGYRFGRRDAKLWIRRVVFLETVAGVPGMVGAMNRHLSSLRKMERDFGWIHTLLEEAENERMHLMIALSLMRPGPLLRALVLGSQGAFFTFYALAYAISPNYAHRFVGYLEEEAVLTYTCLLQYVDKGLIPEFTTQQAPFVAQDYYQLPPSATLRDVFACMRADESHHRDVNHTFAMMGKYEPNPFPPALSRGAPSMARMMKPYLSGVGPWAMTVVRFQSTLSGSANAATTPTAQFSSAASHLKAHEMRSNSAGTVHFKRHPPPSEAPPSEAAHSNHSLPHPIWNLTEIEQVEQTHYPPRGFSDRAAYYTVQALRHTFDTLSGYKFGKHDAKLWVRRMVFLETVAAVPGMVGGMVRHLNSLRNMERDHGWIHTLLEEAENERMHLMIALTLKEPGPLLRGLVLVSQGIFFWSYGLLYLLAPKFNHRFVGYLEEEAVKTYTNLLKCIDEGKVPEFTSEPAPFIARDYYELSDDATLRDVFACIRADESHHRDVNHTFASADENGSKYRNPFPPGH</sequence>
<dbReference type="CDD" id="cd01053">
    <property type="entry name" value="AOX"/>
    <property type="match status" value="2"/>
</dbReference>
<keyword evidence="11 18" id="KW-1133">Transmembrane helix</keyword>
<evidence type="ECO:0000256" key="13">
    <source>
        <dbReference type="ARBA" id="ARBA00023004"/>
    </source>
</evidence>
<keyword evidence="5" id="KW-0679">Respiratory chain</keyword>
<evidence type="ECO:0000256" key="14">
    <source>
        <dbReference type="ARBA" id="ARBA00023128"/>
    </source>
</evidence>
<dbReference type="Gene3D" id="1.20.1260.140">
    <property type="entry name" value="Alternative oxidase"/>
    <property type="match status" value="2"/>
</dbReference>
<keyword evidence="21" id="KW-1185">Reference proteome</keyword>
<dbReference type="GO" id="GO:0046872">
    <property type="term" value="F:metal ion binding"/>
    <property type="evidence" value="ECO:0007669"/>
    <property type="project" value="UniProtKB-KW"/>
</dbReference>
<keyword evidence="7" id="KW-0479">Metal-binding</keyword>
<evidence type="ECO:0000256" key="4">
    <source>
        <dbReference type="ARBA" id="ARBA00022448"/>
    </source>
</evidence>
<comment type="cofactor">
    <cofactor evidence="1">
        <name>Fe cation</name>
        <dbReference type="ChEBI" id="CHEBI:24875"/>
    </cofactor>
</comment>
<dbReference type="AlphaFoldDB" id="A0A7J6SGN5"/>
<proteinExistence type="inferred from homology"/>
<evidence type="ECO:0000313" key="20">
    <source>
        <dbReference type="EMBL" id="KAF4731240.1"/>
    </source>
</evidence>
<evidence type="ECO:0000256" key="9">
    <source>
        <dbReference type="ARBA" id="ARBA00022946"/>
    </source>
</evidence>
<dbReference type="GO" id="GO:0010230">
    <property type="term" value="P:alternative respiration"/>
    <property type="evidence" value="ECO:0007669"/>
    <property type="project" value="TreeGrafter"/>
</dbReference>
<keyword evidence="8" id="KW-0999">Mitochondrion inner membrane</keyword>
<dbReference type="Pfam" id="PF01786">
    <property type="entry name" value="AOX"/>
    <property type="match status" value="2"/>
</dbReference>
<keyword evidence="12" id="KW-0560">Oxidoreductase</keyword>
<dbReference type="PANTHER" id="PTHR31803">
    <property type="entry name" value="ALTERNATIVE OXIDASE"/>
    <property type="match status" value="1"/>
</dbReference>
<dbReference type="EMBL" id="JABANO010037407">
    <property type="protein sequence ID" value="KAF4700228.1"/>
    <property type="molecule type" value="Genomic_DNA"/>
</dbReference>
<evidence type="ECO:0000313" key="19">
    <source>
        <dbReference type="EMBL" id="KAF4700228.1"/>
    </source>
</evidence>
<accession>A0A7J6SGN5</accession>
<comment type="subcellular location">
    <subcellularLocation>
        <location evidence="2">Mitochondrion inner membrane</location>
    </subcellularLocation>
</comment>
<dbReference type="Proteomes" id="UP000574390">
    <property type="component" value="Unassembled WGS sequence"/>
</dbReference>
<keyword evidence="10" id="KW-0249">Electron transport</keyword>
<protein>
    <recommendedName>
        <fullName evidence="23">Alternative oxidase, mitochondrial</fullName>
    </recommendedName>
</protein>
<evidence type="ECO:0000313" key="21">
    <source>
        <dbReference type="Proteomes" id="UP000553632"/>
    </source>
</evidence>
<evidence type="ECO:0008006" key="23">
    <source>
        <dbReference type="Google" id="ProtNLM"/>
    </source>
</evidence>
<comment type="similarity">
    <text evidence="3">Belongs to the alternative oxidase family.</text>
</comment>
<evidence type="ECO:0000256" key="16">
    <source>
        <dbReference type="ARBA" id="ARBA00025285"/>
    </source>
</evidence>
<keyword evidence="13" id="KW-0408">Iron</keyword>
<evidence type="ECO:0000256" key="6">
    <source>
        <dbReference type="ARBA" id="ARBA00022692"/>
    </source>
</evidence>
<feature type="transmembrane region" description="Helical" evidence="18">
    <location>
        <begin position="453"/>
        <end position="473"/>
    </location>
</feature>
<dbReference type="InterPro" id="IPR002680">
    <property type="entry name" value="AOX"/>
</dbReference>
<keyword evidence="14" id="KW-0496">Mitochondrion</keyword>
<evidence type="ECO:0000256" key="17">
    <source>
        <dbReference type="SAM" id="MobiDB-lite"/>
    </source>
</evidence>
<dbReference type="PANTHER" id="PTHR31803:SF3">
    <property type="entry name" value="ALTERNATIVE OXIDASE"/>
    <property type="match status" value="1"/>
</dbReference>
<dbReference type="GO" id="GO:0005743">
    <property type="term" value="C:mitochondrial inner membrane"/>
    <property type="evidence" value="ECO:0007669"/>
    <property type="project" value="UniProtKB-SubCell"/>
</dbReference>
<keyword evidence="9" id="KW-0809">Transit peptide</keyword>
<organism evidence="20 22">
    <name type="scientific">Perkinsus olseni</name>
    <name type="common">Perkinsus atlanticus</name>
    <dbReference type="NCBI Taxonomy" id="32597"/>
    <lineage>
        <taxon>Eukaryota</taxon>
        <taxon>Sar</taxon>
        <taxon>Alveolata</taxon>
        <taxon>Perkinsozoa</taxon>
        <taxon>Perkinsea</taxon>
        <taxon>Perkinsida</taxon>
        <taxon>Perkinsidae</taxon>
        <taxon>Perkinsus</taxon>
    </lineage>
</organism>
<evidence type="ECO:0000256" key="5">
    <source>
        <dbReference type="ARBA" id="ARBA00022660"/>
    </source>
</evidence>
<evidence type="ECO:0000256" key="8">
    <source>
        <dbReference type="ARBA" id="ARBA00022792"/>
    </source>
</evidence>
<evidence type="ECO:0000256" key="11">
    <source>
        <dbReference type="ARBA" id="ARBA00022989"/>
    </source>
</evidence>
<evidence type="ECO:0000256" key="10">
    <source>
        <dbReference type="ARBA" id="ARBA00022982"/>
    </source>
</evidence>
<evidence type="ECO:0000256" key="3">
    <source>
        <dbReference type="ARBA" id="ARBA00008388"/>
    </source>
</evidence>
<evidence type="ECO:0000256" key="2">
    <source>
        <dbReference type="ARBA" id="ARBA00004273"/>
    </source>
</evidence>
<feature type="transmembrane region" description="Helical" evidence="18">
    <location>
        <begin position="512"/>
        <end position="535"/>
    </location>
</feature>
<dbReference type="FunFam" id="1.20.1260.140:FF:000002">
    <property type="entry name" value="Alternative oxidase"/>
    <property type="match status" value="1"/>
</dbReference>
<keyword evidence="15 18" id="KW-0472">Membrane</keyword>
<gene>
    <name evidence="20" type="ORF">FOZ62_002847</name>
    <name evidence="19" type="ORF">FOZ63_008411</name>
</gene>
<dbReference type="InterPro" id="IPR038659">
    <property type="entry name" value="AOX_sf"/>
</dbReference>
<dbReference type="Proteomes" id="UP000553632">
    <property type="component" value="Unassembled WGS sequence"/>
</dbReference>
<feature type="transmembrane region" description="Helical" evidence="18">
    <location>
        <begin position="191"/>
        <end position="213"/>
    </location>
</feature>
<evidence type="ECO:0000256" key="18">
    <source>
        <dbReference type="SAM" id="Phobius"/>
    </source>
</evidence>
<dbReference type="EMBL" id="JABANM010015328">
    <property type="protein sequence ID" value="KAF4731240.1"/>
    <property type="molecule type" value="Genomic_DNA"/>
</dbReference>
<reference evidence="21 22" key="1">
    <citation type="submission" date="2020-04" db="EMBL/GenBank/DDBJ databases">
        <title>Perkinsus olseni comparative genomics.</title>
        <authorList>
            <person name="Bogema D.R."/>
        </authorList>
    </citation>
    <scope>NUCLEOTIDE SEQUENCE [LARGE SCALE GENOMIC DNA]</scope>
    <source>
        <strain evidence="20">ATCC PRA-205</strain>
        <strain evidence="19 21">ATCC PRA-207</strain>
    </source>
</reference>
<evidence type="ECO:0000256" key="1">
    <source>
        <dbReference type="ARBA" id="ARBA00001962"/>
    </source>
</evidence>
<comment type="caution">
    <text evidence="20">The sequence shown here is derived from an EMBL/GenBank/DDBJ whole genome shotgun (WGS) entry which is preliminary data.</text>
</comment>
<evidence type="ECO:0000313" key="22">
    <source>
        <dbReference type="Proteomes" id="UP000574390"/>
    </source>
</evidence>
<comment type="function">
    <text evidence="16">Catalyzes cyanide-resistant oxygen consumption. May increase respiration when the cytochrome respiratory pathway is restricted, or in response to low temperatures.</text>
</comment>